<dbReference type="InterPro" id="IPR003704">
    <property type="entry name" value="CdhB"/>
</dbReference>
<dbReference type="EMBL" id="LR991654">
    <property type="protein sequence ID" value="CAD7772037.1"/>
    <property type="molecule type" value="Genomic_DNA"/>
</dbReference>
<proteinExistence type="evidence at protein level"/>
<sequence length="174" mass="19035">MNIPFDIGNISGPEMGRIATPEALGRAIKNAKRPLLVVGSEILEDGLIDRAIAIGKKGIPIAATAHSIKGFVDAGYTDNVYMVGLHELANNIKSPDWMGFDGKGGYDLVAVLGGIYYSTSQFLISIKNCATDPLVRAISIDRYYHIAARMTFDNISRKRTDEFKEMLDRVVQSI</sequence>
<dbReference type="HAMAP" id="MF_01134">
    <property type="entry name" value="CdhB"/>
    <property type="match status" value="1"/>
</dbReference>
<evidence type="ECO:0000256" key="1">
    <source>
        <dbReference type="HAMAP-Rule" id="MF_01134"/>
    </source>
</evidence>
<dbReference type="SUPFAM" id="SSF52467">
    <property type="entry name" value="DHS-like NAD/FAD-binding domain"/>
    <property type="match status" value="1"/>
</dbReference>
<keyword evidence="4" id="KW-0002">3D-structure</keyword>
<dbReference type="GO" id="GO:0019385">
    <property type="term" value="P:methanogenesis, from acetate"/>
    <property type="evidence" value="ECO:0007669"/>
    <property type="project" value="InterPro"/>
</dbReference>
<comment type="function">
    <text evidence="1">Part of a complex that catalyzes the reversible cleavage of acetyl-CoA, allowing autotrophic growth from CO(2). The alpha-epsilon subcomponent functions as a carbon monoxide dehydrogenase. The precise role of the epsilon subunit is unclear; it may have a stabilizing role within the alpha(2)epsilon(2) component and/or be involved in electron transfer to FAD during a potential FAD-mediated CO oxidation.</text>
</comment>
<dbReference type="Pfam" id="PF02552">
    <property type="entry name" value="CO_dh"/>
    <property type="match status" value="1"/>
</dbReference>
<comment type="subunit">
    <text evidence="1">Heterotetramer of two alpha and two epsilon subunits. The ACDS complex is made up of alpha, epsilon, beta, gamma and delta subunits with a probable stoichiometry of (alpha(2)epsilon(2))(4)-beta(8)-(gamma(1)delta(1))(8).</text>
</comment>
<dbReference type="AlphaFoldDB" id="A0A7R9N5A2"/>
<evidence type="ECO:0000313" key="2">
    <source>
        <dbReference type="EMBL" id="CAD7772037.1"/>
    </source>
</evidence>
<accession>A0A7R9N5A2</accession>
<dbReference type="PIRSF" id="PIRSF006035">
    <property type="entry name" value="CO_dh_b_ACDS_e"/>
    <property type="match status" value="1"/>
</dbReference>
<reference evidence="2" key="1">
    <citation type="submission" date="2020-12" db="EMBL/GenBank/DDBJ databases">
        <authorList>
            <person name="Hahn"/>
            <person name="C.J."/>
            <person name="Laso-Perez"/>
            <person name="R."/>
            <person name="Vulcano"/>
            <person name="F."/>
            <person name="Vaziourakis"/>
            <person name="K.-M."/>
            <person name="Stokke"/>
            <person name="R."/>
            <person name="Steen"/>
            <person name="I.H."/>
            <person name="Teske"/>
            <person name="A."/>
            <person name="Boetius"/>
            <person name="A."/>
            <person name="Liebeke"/>
            <person name="M."/>
            <person name="Amann"/>
            <person name="R."/>
            <person name="Knittel"/>
            <person name="K. and Wegener. G."/>
        </authorList>
    </citation>
    <scope>NUCLEOTIDE SEQUENCE</scope>
    <source>
        <strain evidence="2">Gfbio:2ba61e4a-a911-483b-ba5e-e0ad8afd3b38:GoM-Arc1_E50</strain>
        <strain evidence="3">Gfbio:2ba61e4a-a911-483b-ba5e-e0ad8afd3b38:GoM-Arc1_E50_DN</strain>
    </source>
</reference>
<dbReference type="Proteomes" id="UP000603930">
    <property type="component" value="Unassembled WGS sequence"/>
</dbReference>
<gene>
    <name evidence="1 2" type="primary">cdhB</name>
    <name evidence="2" type="ORF">FHEFKHOI_01147</name>
    <name evidence="3" type="ORF">KBONHNOK_00920</name>
</gene>
<dbReference type="Gene3D" id="3.40.50.1220">
    <property type="entry name" value="TPP-binding domain"/>
    <property type="match status" value="1"/>
</dbReference>
<dbReference type="PDB" id="8RIU">
    <property type="method" value="X-ray"/>
    <property type="resolution" value="1.89 A"/>
    <property type="chains" value="C/F=1-174"/>
</dbReference>
<evidence type="ECO:0000313" key="3">
    <source>
        <dbReference type="EMBL" id="CAD7776500.1"/>
    </source>
</evidence>
<protein>
    <recommendedName>
        <fullName evidence="1">Acetyl-CoA decarbonylase/synthase complex subunit epsilon</fullName>
        <shortName evidence="1">ACDS complex subunit epsilon</shortName>
    </recommendedName>
    <alternativeName>
        <fullName evidence="1">ACDS complex carbon monoxide dehydrogenase subunit epsilon</fullName>
        <shortName evidence="1">ACDS CODH subunit epsilon</shortName>
    </alternativeName>
</protein>
<reference evidence="4" key="2">
    <citation type="journal article" date="2024" name="Nat. Commun.">
        <title>Ethane-oxidising archaea couple CO&amp;lt;sub&amp;gt;2&amp;lt;/sub&amp;gt; generation to F&amp;lt;sub&amp;gt;420&amp;lt;/sub&amp;gt; reduction.</title>
        <authorList>
            <person name="Lemaire O.N."/>
            <person name="Wegener G."/>
            <person name="Wagner T."/>
        </authorList>
    </citation>
    <scope>X-RAY CRYSTALLOGRAPHY (1.89 ANGSTROMS)</scope>
</reference>
<dbReference type="NCBIfam" id="TIGR00315">
    <property type="entry name" value="cdhB"/>
    <property type="match status" value="1"/>
</dbReference>
<organism evidence="2">
    <name type="scientific">Candidatus Methanoperedenaceae archaeon GB50</name>
    <dbReference type="NCBI Taxonomy" id="2691038"/>
    <lineage>
        <taxon>Archaea</taxon>
        <taxon>Methanobacteriati</taxon>
        <taxon>Methanobacteriota</taxon>
        <taxon>Stenosarchaea group</taxon>
        <taxon>Methanomicrobia</taxon>
        <taxon>Methanosarcinales</taxon>
        <taxon>ANME-2 cluster</taxon>
        <taxon>Candidatus Methanoperedentaceae</taxon>
    </lineage>
</organism>
<dbReference type="Proteomes" id="UP000595727">
    <property type="component" value="Chromosome 1"/>
</dbReference>
<evidence type="ECO:0007829" key="4">
    <source>
        <dbReference type="PDB" id="8RIU"/>
    </source>
</evidence>
<name>A0A7R9N5A2_9EURY</name>
<comment type="similarity">
    <text evidence="1">Belongs to the CdhB family.</text>
</comment>
<dbReference type="InterPro" id="IPR029035">
    <property type="entry name" value="DHS-like_NAD/FAD-binding_dom"/>
</dbReference>
<dbReference type="SMR" id="A0A7R9N5A2"/>
<dbReference type="EMBL" id="CAJIMI010000013">
    <property type="protein sequence ID" value="CAD7776500.1"/>
    <property type="molecule type" value="Genomic_DNA"/>
</dbReference>